<dbReference type="Proteomes" id="UP001497444">
    <property type="component" value="Chromosome 4"/>
</dbReference>
<organism evidence="2 3">
    <name type="scientific">Sphagnum jensenii</name>
    <dbReference type="NCBI Taxonomy" id="128206"/>
    <lineage>
        <taxon>Eukaryota</taxon>
        <taxon>Viridiplantae</taxon>
        <taxon>Streptophyta</taxon>
        <taxon>Embryophyta</taxon>
        <taxon>Bryophyta</taxon>
        <taxon>Sphagnophytina</taxon>
        <taxon>Sphagnopsida</taxon>
        <taxon>Sphagnales</taxon>
        <taxon>Sphagnaceae</taxon>
        <taxon>Sphagnum</taxon>
    </lineage>
</organism>
<protein>
    <submittedName>
        <fullName evidence="2">Uncharacterized protein</fullName>
    </submittedName>
</protein>
<reference evidence="2" key="1">
    <citation type="submission" date="2024-02" db="EMBL/GenBank/DDBJ databases">
        <authorList>
            <consortium name="ELIXIR-Norway"/>
            <consortium name="Elixir Norway"/>
        </authorList>
    </citation>
    <scope>NUCLEOTIDE SEQUENCE</scope>
</reference>
<feature type="compositionally biased region" description="Basic and acidic residues" evidence="1">
    <location>
        <begin position="77"/>
        <end position="90"/>
    </location>
</feature>
<feature type="compositionally biased region" description="Basic and acidic residues" evidence="1">
    <location>
        <begin position="31"/>
        <end position="49"/>
    </location>
</feature>
<gene>
    <name evidence="2" type="ORF">CSSPJE1EN1_LOCUS17834</name>
</gene>
<feature type="compositionally biased region" description="Polar residues" evidence="1">
    <location>
        <begin position="19"/>
        <end position="29"/>
    </location>
</feature>
<evidence type="ECO:0000313" key="3">
    <source>
        <dbReference type="Proteomes" id="UP001497444"/>
    </source>
</evidence>
<name>A0ABP0X1Q6_9BRYO</name>
<accession>A0ABP0X1Q6</accession>
<keyword evidence="3" id="KW-1185">Reference proteome</keyword>
<proteinExistence type="predicted"/>
<evidence type="ECO:0000256" key="1">
    <source>
        <dbReference type="SAM" id="MobiDB-lite"/>
    </source>
</evidence>
<dbReference type="EMBL" id="OZ020099">
    <property type="protein sequence ID" value="CAK9272356.1"/>
    <property type="molecule type" value="Genomic_DNA"/>
</dbReference>
<evidence type="ECO:0000313" key="2">
    <source>
        <dbReference type="EMBL" id="CAK9272356.1"/>
    </source>
</evidence>
<sequence>MQRIMWRLKCRKQAPRNNTLEISYSGSQYHKTRETEIEKETDRQIDRQTDSSGSSKGNKEVDRKGKRHRTLFLPEQKQLREGERLGEKKTKIGTAPKLPGYGRKMRTTSLRRRRRRRRRPVKQRQQTTTILHDFACSHQRDIRLKATPLSSTMSRILASTTTTDAGTLQSRLPCPTR</sequence>
<feature type="region of interest" description="Disordered" evidence="1">
    <location>
        <begin position="19"/>
        <end position="103"/>
    </location>
</feature>